<dbReference type="GO" id="GO:0015977">
    <property type="term" value="P:carbon fixation"/>
    <property type="evidence" value="ECO:0007669"/>
    <property type="project" value="InterPro"/>
</dbReference>
<dbReference type="OrthoDB" id="1679667at2759"/>
<dbReference type="GeneID" id="25914803"/>
<gene>
    <name evidence="1" type="ORF">SARC_14299</name>
</gene>
<dbReference type="EMBL" id="KQ246018">
    <property type="protein sequence ID" value="KNC73143.1"/>
    <property type="molecule type" value="Genomic_DNA"/>
</dbReference>
<dbReference type="GO" id="GO:0005829">
    <property type="term" value="C:cytosol"/>
    <property type="evidence" value="ECO:0007669"/>
    <property type="project" value="TreeGrafter"/>
</dbReference>
<dbReference type="InterPro" id="IPR021135">
    <property type="entry name" value="PEP_COase"/>
</dbReference>
<organism evidence="1 2">
    <name type="scientific">Sphaeroforma arctica JP610</name>
    <dbReference type="NCBI Taxonomy" id="667725"/>
    <lineage>
        <taxon>Eukaryota</taxon>
        <taxon>Ichthyosporea</taxon>
        <taxon>Ichthyophonida</taxon>
        <taxon>Sphaeroforma</taxon>
    </lineage>
</organism>
<proteinExistence type="predicted"/>
<dbReference type="PRINTS" id="PR00150">
    <property type="entry name" value="PEPCARBXLASE"/>
</dbReference>
<name>A0A0L0FAM4_9EUKA</name>
<dbReference type="eggNOG" id="ENOG502QPVS">
    <property type="taxonomic scope" value="Eukaryota"/>
</dbReference>
<evidence type="ECO:0000313" key="2">
    <source>
        <dbReference type="Proteomes" id="UP000054560"/>
    </source>
</evidence>
<keyword evidence="2" id="KW-1185">Reference proteome</keyword>
<dbReference type="RefSeq" id="XP_014147045.1">
    <property type="nucleotide sequence ID" value="XM_014291570.1"/>
</dbReference>
<dbReference type="AlphaFoldDB" id="A0A0L0FAM4"/>
<sequence>MHLISSGGTVGRGGGPQALAILSQPPKTINQYLRVTIQGEVMEQDFGLPAMALRTLETYTTSVLKVDLSRPTEVKDTWRALMDEMSEVSRTHYRSIVFQDDRFVDYFRAATPETELGRLNLGSRPQKRKAGGVETLRAIPWVFAWTQTRLHLPVWLGLGSALGHTISDAEKITVLREMYREWPFLRSFFDLIQMVLAKADPRISSYYDEKLVLDAGHREFGVELRKLLQETVENVLDVSEQKALLDKDPVQQRALNNRREWLNPLNLVQVEALKRLREQARQGVEVDPNERKGLADALIISMKGLSSGLQNTG</sequence>
<dbReference type="PANTHER" id="PTHR30523">
    <property type="entry name" value="PHOSPHOENOLPYRUVATE CARBOXYLASE"/>
    <property type="match status" value="1"/>
</dbReference>
<dbReference type="PANTHER" id="PTHR30523:SF6">
    <property type="entry name" value="PHOSPHOENOLPYRUVATE CARBOXYLASE"/>
    <property type="match status" value="1"/>
</dbReference>
<dbReference type="Pfam" id="PF00311">
    <property type="entry name" value="PEPcase"/>
    <property type="match status" value="1"/>
</dbReference>
<dbReference type="Proteomes" id="UP000054560">
    <property type="component" value="Unassembled WGS sequence"/>
</dbReference>
<reference evidence="1 2" key="1">
    <citation type="submission" date="2011-02" db="EMBL/GenBank/DDBJ databases">
        <title>The Genome Sequence of Sphaeroforma arctica JP610.</title>
        <authorList>
            <consortium name="The Broad Institute Genome Sequencing Platform"/>
            <person name="Russ C."/>
            <person name="Cuomo C."/>
            <person name="Young S.K."/>
            <person name="Zeng Q."/>
            <person name="Gargeya S."/>
            <person name="Alvarado L."/>
            <person name="Berlin A."/>
            <person name="Chapman S.B."/>
            <person name="Chen Z."/>
            <person name="Freedman E."/>
            <person name="Gellesch M."/>
            <person name="Goldberg J."/>
            <person name="Griggs A."/>
            <person name="Gujja S."/>
            <person name="Heilman E."/>
            <person name="Heiman D."/>
            <person name="Howarth C."/>
            <person name="Mehta T."/>
            <person name="Neiman D."/>
            <person name="Pearson M."/>
            <person name="Roberts A."/>
            <person name="Saif S."/>
            <person name="Shea T."/>
            <person name="Shenoy N."/>
            <person name="Sisk P."/>
            <person name="Stolte C."/>
            <person name="Sykes S."/>
            <person name="White J."/>
            <person name="Yandava C."/>
            <person name="Burger G."/>
            <person name="Gray M.W."/>
            <person name="Holland P.W.H."/>
            <person name="King N."/>
            <person name="Lang F.B.F."/>
            <person name="Roger A.J."/>
            <person name="Ruiz-Trillo I."/>
            <person name="Haas B."/>
            <person name="Nusbaum C."/>
            <person name="Birren B."/>
        </authorList>
    </citation>
    <scope>NUCLEOTIDE SEQUENCE [LARGE SCALE GENOMIC DNA]</scope>
    <source>
        <strain evidence="1 2">JP610</strain>
    </source>
</reference>
<dbReference type="GO" id="GO:0008964">
    <property type="term" value="F:phosphoenolpyruvate carboxylase activity"/>
    <property type="evidence" value="ECO:0007669"/>
    <property type="project" value="InterPro"/>
</dbReference>
<dbReference type="STRING" id="667725.A0A0L0FAM4"/>
<evidence type="ECO:0000313" key="1">
    <source>
        <dbReference type="EMBL" id="KNC73143.1"/>
    </source>
</evidence>
<dbReference type="GO" id="GO:0006099">
    <property type="term" value="P:tricarboxylic acid cycle"/>
    <property type="evidence" value="ECO:0007669"/>
    <property type="project" value="InterPro"/>
</dbReference>
<dbReference type="InterPro" id="IPR015813">
    <property type="entry name" value="Pyrv/PenolPyrv_kinase-like_dom"/>
</dbReference>
<protein>
    <submittedName>
        <fullName evidence="1">Phosphoenolpyruvate carboxylase</fullName>
    </submittedName>
</protein>
<accession>A0A0L0FAM4</accession>
<keyword evidence="1" id="KW-0670">Pyruvate</keyword>
<dbReference type="SUPFAM" id="SSF51621">
    <property type="entry name" value="Phosphoenolpyruvate/pyruvate domain"/>
    <property type="match status" value="1"/>
</dbReference>